<organism evidence="1 2">
    <name type="scientific">Leucothrix arctica</name>
    <dbReference type="NCBI Taxonomy" id="1481894"/>
    <lineage>
        <taxon>Bacteria</taxon>
        <taxon>Pseudomonadati</taxon>
        <taxon>Pseudomonadota</taxon>
        <taxon>Gammaproteobacteria</taxon>
        <taxon>Thiotrichales</taxon>
        <taxon>Thiotrichaceae</taxon>
        <taxon>Leucothrix</taxon>
    </lineage>
</organism>
<dbReference type="OrthoDB" id="9772575at2"/>
<comment type="caution">
    <text evidence="1">The sequence shown here is derived from an EMBL/GenBank/DDBJ whole genome shotgun (WGS) entry which is preliminary data.</text>
</comment>
<dbReference type="EMBL" id="QGKL01000041">
    <property type="protein sequence ID" value="PWQ94086.1"/>
    <property type="molecule type" value="Genomic_DNA"/>
</dbReference>
<proteinExistence type="predicted"/>
<dbReference type="RefSeq" id="WP_109824670.1">
    <property type="nucleotide sequence ID" value="NZ_QGKL01000041.1"/>
</dbReference>
<gene>
    <name evidence="1" type="ORF">DKT75_16230</name>
</gene>
<sequence>MKYLPLMAITGLMAGCSSVNSLTDTTNLVDYSNHKSVKLLEVPAGLDKPVFDKTYVTNVSDQIETSNTVVLDGSVPLIDGSMTTIPASAGVKGVVAAGSILIVKQGAQLVLKSSDVGASLLKRTTEALKPMGLTVISSNQATGVITVRDRSLVSDQDSLIGAFLNRTMGKVNEGAEYQMIVKGDSVAFTDMDSQSLPGAEARSLLTRLKKELTSS</sequence>
<name>A0A317C626_9GAMM</name>
<keyword evidence="2" id="KW-1185">Reference proteome</keyword>
<reference evidence="1 2" key="1">
    <citation type="submission" date="2018-05" db="EMBL/GenBank/DDBJ databases">
        <title>Leucothrix arctica sp. nov., isolated from Arctic seawater.</title>
        <authorList>
            <person name="Choi A."/>
            <person name="Baek K."/>
        </authorList>
    </citation>
    <scope>NUCLEOTIDE SEQUENCE [LARGE SCALE GENOMIC DNA]</scope>
    <source>
        <strain evidence="1 2">IMCC9719</strain>
    </source>
</reference>
<dbReference type="Proteomes" id="UP000245506">
    <property type="component" value="Unassembled WGS sequence"/>
</dbReference>
<protein>
    <submittedName>
        <fullName evidence="1">Uncharacterized protein</fullName>
    </submittedName>
</protein>
<evidence type="ECO:0000313" key="2">
    <source>
        <dbReference type="Proteomes" id="UP000245506"/>
    </source>
</evidence>
<dbReference type="AlphaFoldDB" id="A0A317C626"/>
<accession>A0A317C626</accession>
<evidence type="ECO:0000313" key="1">
    <source>
        <dbReference type="EMBL" id="PWQ94086.1"/>
    </source>
</evidence>
<dbReference type="PROSITE" id="PS51257">
    <property type="entry name" value="PROKAR_LIPOPROTEIN"/>
    <property type="match status" value="1"/>
</dbReference>